<reference evidence="2" key="1">
    <citation type="submission" date="2022-07" db="EMBL/GenBank/DDBJ databases">
        <title>Gramela sediminis sp. nov., isolated from deep-sea sediment of the Indian Ocean.</title>
        <authorList>
            <person name="Shi H."/>
        </authorList>
    </citation>
    <scope>NUCLEOTIDE SEQUENCE</scope>
    <source>
        <strain evidence="2">GC03-9</strain>
    </source>
</reference>
<keyword evidence="1" id="KW-1133">Transmembrane helix</keyword>
<gene>
    <name evidence="2" type="ORF">MKO06_00400</name>
</gene>
<protein>
    <submittedName>
        <fullName evidence="2">DUF2911 domain-containing protein</fullName>
    </submittedName>
</protein>
<sequence length="194" mass="22518">MNPTFKVFLKIAGMIVLLGLILFMIIRYTTKAHSPEDTVIFQKDELRIEIFYNRPYKKGREIFGQLVPYNEVWRTGANEATTFETNHDLLVDGSLLPAGKYTLWTIPMENSWKVIFNSEMYPWGIDMEEKAYRNPESDALVLERPVEKLSQNIDQFTILLEQEAEFINMMFVWDRTLVSLPLKMAEAPEGASVN</sequence>
<dbReference type="EMBL" id="JANCNS010000001">
    <property type="protein sequence ID" value="MCP9198348.1"/>
    <property type="molecule type" value="Genomic_DNA"/>
</dbReference>
<keyword evidence="1" id="KW-0472">Membrane</keyword>
<evidence type="ECO:0000313" key="2">
    <source>
        <dbReference type="EMBL" id="MCP9198348.1"/>
    </source>
</evidence>
<evidence type="ECO:0000256" key="1">
    <source>
        <dbReference type="SAM" id="Phobius"/>
    </source>
</evidence>
<dbReference type="InterPro" id="IPR021314">
    <property type="entry name" value="DUF2911"/>
</dbReference>
<organism evidence="2 3">
    <name type="scientific">Christiangramia oceanisediminis</name>
    <dbReference type="NCBI Taxonomy" id="2920386"/>
    <lineage>
        <taxon>Bacteria</taxon>
        <taxon>Pseudomonadati</taxon>
        <taxon>Bacteroidota</taxon>
        <taxon>Flavobacteriia</taxon>
        <taxon>Flavobacteriales</taxon>
        <taxon>Flavobacteriaceae</taxon>
        <taxon>Christiangramia</taxon>
    </lineage>
</organism>
<dbReference type="AlphaFoldDB" id="A0A9X2I9A2"/>
<comment type="caution">
    <text evidence="2">The sequence shown here is derived from an EMBL/GenBank/DDBJ whole genome shotgun (WGS) entry which is preliminary data.</text>
</comment>
<feature type="transmembrane region" description="Helical" evidence="1">
    <location>
        <begin position="7"/>
        <end position="26"/>
    </location>
</feature>
<dbReference type="Proteomes" id="UP001155280">
    <property type="component" value="Unassembled WGS sequence"/>
</dbReference>
<evidence type="ECO:0000313" key="3">
    <source>
        <dbReference type="Proteomes" id="UP001155280"/>
    </source>
</evidence>
<keyword evidence="1" id="KW-0812">Transmembrane</keyword>
<accession>A0A9X2I9A2</accession>
<dbReference type="RefSeq" id="WP_241550359.1">
    <property type="nucleotide sequence ID" value="NZ_JANCNS010000001.1"/>
</dbReference>
<dbReference type="Pfam" id="PF11138">
    <property type="entry name" value="DUF2911"/>
    <property type="match status" value="1"/>
</dbReference>
<name>A0A9X2I9A2_9FLAO</name>
<keyword evidence="3" id="KW-1185">Reference proteome</keyword>
<proteinExistence type="predicted"/>